<dbReference type="EMBL" id="JADGIZ020000002">
    <property type="protein sequence ID" value="KAL2919828.1"/>
    <property type="molecule type" value="Genomic_DNA"/>
</dbReference>
<dbReference type="Proteomes" id="UP001527925">
    <property type="component" value="Unassembled WGS sequence"/>
</dbReference>
<gene>
    <name evidence="3" type="ORF">HK105_200745</name>
</gene>
<proteinExistence type="predicted"/>
<comment type="caution">
    <text evidence="3">The sequence shown here is derived from an EMBL/GenBank/DDBJ whole genome shotgun (WGS) entry which is preliminary data.</text>
</comment>
<evidence type="ECO:0000313" key="3">
    <source>
        <dbReference type="EMBL" id="KAL2919828.1"/>
    </source>
</evidence>
<name>A0ABR4NJX6_9FUNG</name>
<dbReference type="PANTHER" id="PTHR31996:SF2">
    <property type="entry name" value="COILED-COIL DOMAIN-CONTAINING PROTEIN 115"/>
    <property type="match status" value="1"/>
</dbReference>
<dbReference type="InterPro" id="IPR040357">
    <property type="entry name" value="Vma22/CCDC115"/>
</dbReference>
<dbReference type="PANTHER" id="PTHR31996">
    <property type="entry name" value="COILED-COIL DOMAIN-CONTAINING PROTEIN 115"/>
    <property type="match status" value="1"/>
</dbReference>
<reference evidence="3 4" key="1">
    <citation type="submission" date="2023-09" db="EMBL/GenBank/DDBJ databases">
        <title>Pangenome analysis of Batrachochytrium dendrobatidis and related Chytrids.</title>
        <authorList>
            <person name="Yacoub M.N."/>
            <person name="Stajich J.E."/>
            <person name="James T.Y."/>
        </authorList>
    </citation>
    <scope>NUCLEOTIDE SEQUENCE [LARGE SCALE GENOMIC DNA]</scope>
    <source>
        <strain evidence="3 4">JEL0888</strain>
    </source>
</reference>
<accession>A0ABR4NJX6</accession>
<feature type="region of interest" description="Disordered" evidence="2">
    <location>
        <begin position="88"/>
        <end position="182"/>
    </location>
</feature>
<keyword evidence="4" id="KW-1185">Reference proteome</keyword>
<protein>
    <recommendedName>
        <fullName evidence="1">Vacuolar ATPase assembly protein VMA22</fullName>
    </recommendedName>
</protein>
<evidence type="ECO:0000256" key="2">
    <source>
        <dbReference type="SAM" id="MobiDB-lite"/>
    </source>
</evidence>
<sequence length="228" mass="24220">MQHQDERLLRILDLLDDVSARSRRISGSMGAGFFGLAQAKYIIGPGRLTQLQFDQRMQAVATIEHAGDDGDDGMRLVRSDVANPAAAAKPAVPKAADAEPAESAAPAAEPVPGGAGLRRRRDRGSGEGDAEPSSELVPDVTEPLVDSQPSPSPSPPQSPSVLPSQPTAPPAPQKPAHNDPINWFGVLVPSQLRNSQRSFKDGLAEMIDLANTKAELHRLIDEYMASAQ</sequence>
<organism evidence="3 4">
    <name type="scientific">Polyrhizophydium stewartii</name>
    <dbReference type="NCBI Taxonomy" id="2732419"/>
    <lineage>
        <taxon>Eukaryota</taxon>
        <taxon>Fungi</taxon>
        <taxon>Fungi incertae sedis</taxon>
        <taxon>Chytridiomycota</taxon>
        <taxon>Chytridiomycota incertae sedis</taxon>
        <taxon>Chytridiomycetes</taxon>
        <taxon>Rhizophydiales</taxon>
        <taxon>Rhizophydiales incertae sedis</taxon>
        <taxon>Polyrhizophydium</taxon>
    </lineage>
</organism>
<feature type="compositionally biased region" description="Low complexity" evidence="2">
    <location>
        <begin position="101"/>
        <end position="112"/>
    </location>
</feature>
<evidence type="ECO:0000313" key="4">
    <source>
        <dbReference type="Proteomes" id="UP001527925"/>
    </source>
</evidence>
<dbReference type="Pfam" id="PF21730">
    <property type="entry name" value="Vma22_CCDC115"/>
    <property type="match status" value="1"/>
</dbReference>
<evidence type="ECO:0000256" key="1">
    <source>
        <dbReference type="ARBA" id="ARBA00093634"/>
    </source>
</evidence>